<sequence length="255" mass="27306">MLTTQYVTGAPNWIDLGTPDTEAAVAFYTRLLGWEYQSAGPDSGGYGFFHVGGKTVAAVGPLMDEGASSAWVLYFQTPDADATAKAVREAGGVVRFEPFDVFTNGRMGGFTDPGGAEFAVWQPGETKGLDAVRVPGSLAWTELYVPDPSAVRPFYQAVFDWRVEETPFGDATYIVLSTAEGQEPDFGGVMPLQPGDRPHWLVYFEVADSDAAVEIARELGGEVIVPPMSVEGVGRFAILTDPFGARFAVITSVTT</sequence>
<gene>
    <name evidence="2" type="ORF">Mco01_45230</name>
</gene>
<protein>
    <submittedName>
        <fullName evidence="2">Hydroxylase</fullName>
    </submittedName>
</protein>
<dbReference type="Proteomes" id="UP000603904">
    <property type="component" value="Unassembled WGS sequence"/>
</dbReference>
<feature type="domain" description="VOC" evidence="1">
    <location>
        <begin position="10"/>
        <end position="123"/>
    </location>
</feature>
<evidence type="ECO:0000259" key="1">
    <source>
        <dbReference type="PROSITE" id="PS51819"/>
    </source>
</evidence>
<dbReference type="Pfam" id="PF00903">
    <property type="entry name" value="Glyoxalase"/>
    <property type="match status" value="2"/>
</dbReference>
<name>A0ABQ4G3G2_9ACTN</name>
<dbReference type="RefSeq" id="WP_204058840.1">
    <property type="nucleotide sequence ID" value="NZ_BAAAGP010000038.1"/>
</dbReference>
<proteinExistence type="predicted"/>
<evidence type="ECO:0000313" key="3">
    <source>
        <dbReference type="Proteomes" id="UP000603904"/>
    </source>
</evidence>
<dbReference type="EMBL" id="BOOC01000022">
    <property type="protein sequence ID" value="GIH41523.1"/>
    <property type="molecule type" value="Genomic_DNA"/>
</dbReference>
<dbReference type="InterPro" id="IPR004360">
    <property type="entry name" value="Glyas_Fos-R_dOase_dom"/>
</dbReference>
<dbReference type="PANTHER" id="PTHR33993:SF10">
    <property type="entry name" value="CONSERVED PROTEIN"/>
    <property type="match status" value="1"/>
</dbReference>
<keyword evidence="3" id="KW-1185">Reference proteome</keyword>
<dbReference type="InterPro" id="IPR052164">
    <property type="entry name" value="Anthracycline_SecMetBiosynth"/>
</dbReference>
<accession>A0ABQ4G3G2</accession>
<dbReference type="SUPFAM" id="SSF54593">
    <property type="entry name" value="Glyoxalase/Bleomycin resistance protein/Dihydroxybiphenyl dioxygenase"/>
    <property type="match status" value="2"/>
</dbReference>
<feature type="domain" description="VOC" evidence="1">
    <location>
        <begin position="137"/>
        <end position="252"/>
    </location>
</feature>
<organism evidence="2 3">
    <name type="scientific">Microbispora corallina</name>
    <dbReference type="NCBI Taxonomy" id="83302"/>
    <lineage>
        <taxon>Bacteria</taxon>
        <taxon>Bacillati</taxon>
        <taxon>Actinomycetota</taxon>
        <taxon>Actinomycetes</taxon>
        <taxon>Streptosporangiales</taxon>
        <taxon>Streptosporangiaceae</taxon>
        <taxon>Microbispora</taxon>
    </lineage>
</organism>
<dbReference type="PROSITE" id="PS51819">
    <property type="entry name" value="VOC"/>
    <property type="match status" value="2"/>
</dbReference>
<dbReference type="InterPro" id="IPR037523">
    <property type="entry name" value="VOC_core"/>
</dbReference>
<dbReference type="PANTHER" id="PTHR33993">
    <property type="entry name" value="GLYOXALASE-RELATED"/>
    <property type="match status" value="1"/>
</dbReference>
<evidence type="ECO:0000313" key="2">
    <source>
        <dbReference type="EMBL" id="GIH41523.1"/>
    </source>
</evidence>
<reference evidence="2 3" key="1">
    <citation type="submission" date="2021-01" db="EMBL/GenBank/DDBJ databases">
        <title>Whole genome shotgun sequence of Microbispora corallina NBRC 16416.</title>
        <authorList>
            <person name="Komaki H."/>
            <person name="Tamura T."/>
        </authorList>
    </citation>
    <scope>NUCLEOTIDE SEQUENCE [LARGE SCALE GENOMIC DNA]</scope>
    <source>
        <strain evidence="2 3">NBRC 16416</strain>
    </source>
</reference>
<comment type="caution">
    <text evidence="2">The sequence shown here is derived from an EMBL/GenBank/DDBJ whole genome shotgun (WGS) entry which is preliminary data.</text>
</comment>
<dbReference type="CDD" id="cd07247">
    <property type="entry name" value="SgaA_N_like"/>
    <property type="match status" value="2"/>
</dbReference>
<dbReference type="InterPro" id="IPR029068">
    <property type="entry name" value="Glyas_Bleomycin-R_OHBP_Dase"/>
</dbReference>
<dbReference type="Gene3D" id="3.10.180.10">
    <property type="entry name" value="2,3-Dihydroxybiphenyl 1,2-Dioxygenase, domain 1"/>
    <property type="match status" value="2"/>
</dbReference>